<evidence type="ECO:0000313" key="3">
    <source>
        <dbReference type="EMBL" id="CDR39049.1"/>
    </source>
</evidence>
<keyword evidence="2" id="KW-0812">Transmembrane</keyword>
<feature type="region of interest" description="Disordered" evidence="1">
    <location>
        <begin position="1"/>
        <end position="99"/>
    </location>
</feature>
<dbReference type="OrthoDB" id="2527532at2759"/>
<keyword evidence="2" id="KW-0472">Membrane</keyword>
<evidence type="ECO:0000256" key="2">
    <source>
        <dbReference type="SAM" id="Phobius"/>
    </source>
</evidence>
<sequence>MSSQKLLPAFTPQQHRRRVSLLSTPPETPIGAFFGSDSRKLPAATSSTIVFPDTPPATPTRAQPGTAAEEKGKEKPEDEGLPRPASHRRAPSQAYASHRRTSTATMIRLALASKTLSPPRLVLLLILIIFTASFLPSPLTLFHRSPRAKAYDVHSRPAAAMPTYAQNNRPAAAIGETAQRKAWENTFPYRIPPQQHIVAGAEAVEGAKATSQDGELFRQHPELLAAGVRPVRRVPLRMEKARPAVIVEGAAEDVEDIDTSFDDASRSPPRRGAGWGKNTQLSRMKKVAVAKGQNARVGRVAPLDSSNALAEQDRVIVEDGTTRKKLRNPSGAVVELEKEMQAERKAPKIRRSMHHERALAAKPGGGGAGGVPRGVFNWKSESDAIIAQAARDRTKA</sequence>
<proteinExistence type="predicted"/>
<feature type="region of interest" description="Disordered" evidence="1">
    <location>
        <begin position="260"/>
        <end position="279"/>
    </location>
</feature>
<name>A0A061ANE9_RHOTO</name>
<evidence type="ECO:0000256" key="1">
    <source>
        <dbReference type="SAM" id="MobiDB-lite"/>
    </source>
</evidence>
<dbReference type="AlphaFoldDB" id="A0A061ANE9"/>
<gene>
    <name evidence="3" type="ORF">RHTO0S_04e00144g</name>
</gene>
<feature type="compositionally biased region" description="Basic and acidic residues" evidence="1">
    <location>
        <begin position="68"/>
        <end position="81"/>
    </location>
</feature>
<reference evidence="3" key="1">
    <citation type="journal article" date="2014" name="Genome Announc.">
        <title>Draft genome sequence of Rhodosporidium toruloides CECT1137, an oleaginous yeast of biotechnological interest.</title>
        <authorList>
            <person name="Morin N."/>
            <person name="Calcas X."/>
            <person name="Devillers H."/>
            <person name="Durrens P."/>
            <person name="Sherman D.J."/>
            <person name="Nicaud J.-M."/>
            <person name="Neuveglise C."/>
        </authorList>
    </citation>
    <scope>NUCLEOTIDE SEQUENCE</scope>
    <source>
        <strain evidence="3">CECT1137</strain>
    </source>
</reference>
<organism evidence="3">
    <name type="scientific">Rhodotorula toruloides</name>
    <name type="common">Yeast</name>
    <name type="synonym">Rhodosporidium toruloides</name>
    <dbReference type="NCBI Taxonomy" id="5286"/>
    <lineage>
        <taxon>Eukaryota</taxon>
        <taxon>Fungi</taxon>
        <taxon>Dikarya</taxon>
        <taxon>Basidiomycota</taxon>
        <taxon>Pucciniomycotina</taxon>
        <taxon>Microbotryomycetes</taxon>
        <taxon>Sporidiobolales</taxon>
        <taxon>Sporidiobolaceae</taxon>
        <taxon>Rhodotorula</taxon>
    </lineage>
</organism>
<accession>A0A061ANE9</accession>
<keyword evidence="2" id="KW-1133">Transmembrane helix</keyword>
<dbReference type="EMBL" id="LK052939">
    <property type="protein sequence ID" value="CDR39049.1"/>
    <property type="molecule type" value="Genomic_DNA"/>
</dbReference>
<protein>
    <submittedName>
        <fullName evidence="3">RHTO0S04e00144g1_1</fullName>
    </submittedName>
</protein>
<feature type="transmembrane region" description="Helical" evidence="2">
    <location>
        <begin position="121"/>
        <end position="142"/>
    </location>
</feature>